<comment type="caution">
    <text evidence="6">The sequence shown here is derived from an EMBL/GenBank/DDBJ whole genome shotgun (WGS) entry which is preliminary data.</text>
</comment>
<dbReference type="InterPro" id="IPR011008">
    <property type="entry name" value="Dimeric_a/b-barrel"/>
</dbReference>
<sequence length="484" mass="54501">MNHDATIERLYRQHSRRVLATLIRLLGDFELAEEALQEAFMAAMLQWPAQGVPEHPAAWLIRTGQRRGIDQIRRHQTSRQHAHLVAPDEPAASLDERSIQHDLLRLLFTCCHPGLALDERVALTLREMCGLTTEQVARALLQRPTTLAQRIVRAKRRIRDAGIPYEVPDARALPGRLPDVLRVIYLVFNEGYSQSAGDALVDVSLSAEAMELAEVLVRLLPEGEVYGLLALMWLHDARRDARQGLGGELVPLEEQDRGCWDRQRIRDGLAYLGQALALTPTGPYTLQASIAAEHVRASSAEATDWERIVLLYEALYRQQPALRRHLLGAGVRHAHRPLRRALDDRLPDRPMSDERGGEPTMKYAALVYYQERLIQAMNEQEWHDLNQECLAGVERLTDQGHFLAGQALQPVERAASVRVRDGEVLISDGPFAETKEQLAGFYLLDARDLNEALQLASRIPPARFGTIEVRPVRELPPRDMGDAS</sequence>
<accession>A0A2T0VT55</accession>
<dbReference type="GO" id="GO:0006352">
    <property type="term" value="P:DNA-templated transcription initiation"/>
    <property type="evidence" value="ECO:0007669"/>
    <property type="project" value="InterPro"/>
</dbReference>
<keyword evidence="7" id="KW-1185">Reference proteome</keyword>
<evidence type="ECO:0000259" key="4">
    <source>
        <dbReference type="Pfam" id="PF08281"/>
    </source>
</evidence>
<proteinExistence type="inferred from homology"/>
<evidence type="ECO:0000259" key="2">
    <source>
        <dbReference type="Pfam" id="PF03795"/>
    </source>
</evidence>
<gene>
    <name evidence="6" type="ORF">BCL64_101369</name>
</gene>
<dbReference type="SUPFAM" id="SSF54909">
    <property type="entry name" value="Dimeric alpha+beta barrel"/>
    <property type="match status" value="1"/>
</dbReference>
<dbReference type="Gene3D" id="1.10.1740.10">
    <property type="match status" value="1"/>
</dbReference>
<feature type="domain" description="RNA polymerase sigma factor 70 region 4 type 2" evidence="4">
    <location>
        <begin position="107"/>
        <end position="158"/>
    </location>
</feature>
<dbReference type="SUPFAM" id="SSF88659">
    <property type="entry name" value="Sigma3 and sigma4 domains of RNA polymerase sigma factors"/>
    <property type="match status" value="1"/>
</dbReference>
<dbReference type="GO" id="GO:0003677">
    <property type="term" value="F:DNA binding"/>
    <property type="evidence" value="ECO:0007669"/>
    <property type="project" value="InterPro"/>
</dbReference>
<comment type="similarity">
    <text evidence="1">Belongs to the YciI family.</text>
</comment>
<dbReference type="PANTHER" id="PTHR47756:SF2">
    <property type="entry name" value="BLL6612 PROTEIN"/>
    <property type="match status" value="1"/>
</dbReference>
<dbReference type="InterPro" id="IPR013325">
    <property type="entry name" value="RNA_pol_sigma_r2"/>
</dbReference>
<dbReference type="Proteomes" id="UP000239896">
    <property type="component" value="Unassembled WGS sequence"/>
</dbReference>
<dbReference type="Pfam" id="PF20239">
    <property type="entry name" value="DUF6596"/>
    <property type="match status" value="1"/>
</dbReference>
<dbReference type="Pfam" id="PF03795">
    <property type="entry name" value="YCII"/>
    <property type="match status" value="1"/>
</dbReference>
<dbReference type="InterPro" id="IPR007627">
    <property type="entry name" value="RNA_pol_sigma70_r2"/>
</dbReference>
<dbReference type="InterPro" id="IPR046531">
    <property type="entry name" value="DUF6596"/>
</dbReference>
<dbReference type="Pfam" id="PF08281">
    <property type="entry name" value="Sigma70_r4_2"/>
    <property type="match status" value="1"/>
</dbReference>
<dbReference type="Gene3D" id="1.10.10.10">
    <property type="entry name" value="Winged helix-like DNA-binding domain superfamily/Winged helix DNA-binding domain"/>
    <property type="match status" value="1"/>
</dbReference>
<evidence type="ECO:0000313" key="7">
    <source>
        <dbReference type="Proteomes" id="UP000239896"/>
    </source>
</evidence>
<dbReference type="InterPro" id="IPR013249">
    <property type="entry name" value="RNA_pol_sigma70_r4_t2"/>
</dbReference>
<evidence type="ECO:0000256" key="1">
    <source>
        <dbReference type="ARBA" id="ARBA00007689"/>
    </source>
</evidence>
<dbReference type="InterPro" id="IPR013324">
    <property type="entry name" value="RNA_pol_sigma_r3/r4-like"/>
</dbReference>
<dbReference type="EMBL" id="PVTM01000001">
    <property type="protein sequence ID" value="PRY73698.1"/>
    <property type="molecule type" value="Genomic_DNA"/>
</dbReference>
<protein>
    <submittedName>
        <fullName evidence="6">RNA polymerase sigma factor (Sigma-70 family)</fullName>
    </submittedName>
</protein>
<evidence type="ECO:0000313" key="6">
    <source>
        <dbReference type="EMBL" id="PRY73698.1"/>
    </source>
</evidence>
<feature type="domain" description="DUF6596" evidence="5">
    <location>
        <begin position="176"/>
        <end position="275"/>
    </location>
</feature>
<dbReference type="GO" id="GO:0016987">
    <property type="term" value="F:sigma factor activity"/>
    <property type="evidence" value="ECO:0007669"/>
    <property type="project" value="InterPro"/>
</dbReference>
<evidence type="ECO:0000259" key="5">
    <source>
        <dbReference type="Pfam" id="PF20239"/>
    </source>
</evidence>
<dbReference type="SUPFAM" id="SSF88946">
    <property type="entry name" value="Sigma2 domain of RNA polymerase sigma factors"/>
    <property type="match status" value="1"/>
</dbReference>
<organism evidence="6 7">
    <name type="scientific">Halomonas ventosae</name>
    <dbReference type="NCBI Taxonomy" id="229007"/>
    <lineage>
        <taxon>Bacteria</taxon>
        <taxon>Pseudomonadati</taxon>
        <taxon>Pseudomonadota</taxon>
        <taxon>Gammaproteobacteria</taxon>
        <taxon>Oceanospirillales</taxon>
        <taxon>Halomonadaceae</taxon>
        <taxon>Halomonas</taxon>
    </lineage>
</organism>
<dbReference type="PANTHER" id="PTHR47756">
    <property type="entry name" value="BLL6612 PROTEIN-RELATED"/>
    <property type="match status" value="1"/>
</dbReference>
<reference evidence="6 7" key="1">
    <citation type="submission" date="2018-03" db="EMBL/GenBank/DDBJ databases">
        <title>Comparative analysis of microorganisms from saline springs in Andes Mountain Range, Colombia.</title>
        <authorList>
            <person name="Rubin E."/>
        </authorList>
    </citation>
    <scope>NUCLEOTIDE SEQUENCE [LARGE SCALE GENOMIC DNA]</scope>
    <source>
        <strain evidence="6 7">USBA 854</strain>
    </source>
</reference>
<feature type="domain" description="RNA polymerase sigma-70 region 2" evidence="3">
    <location>
        <begin position="10"/>
        <end position="76"/>
    </location>
</feature>
<dbReference type="InterPro" id="IPR005545">
    <property type="entry name" value="YCII"/>
</dbReference>
<feature type="domain" description="YCII-related" evidence="2">
    <location>
        <begin position="361"/>
        <end position="474"/>
    </location>
</feature>
<dbReference type="AlphaFoldDB" id="A0A2T0VT55"/>
<evidence type="ECO:0000259" key="3">
    <source>
        <dbReference type="Pfam" id="PF04542"/>
    </source>
</evidence>
<dbReference type="InterPro" id="IPR036388">
    <property type="entry name" value="WH-like_DNA-bd_sf"/>
</dbReference>
<dbReference type="Pfam" id="PF04542">
    <property type="entry name" value="Sigma70_r2"/>
    <property type="match status" value="1"/>
</dbReference>
<dbReference type="Gene3D" id="3.30.70.1060">
    <property type="entry name" value="Dimeric alpha+beta barrel"/>
    <property type="match status" value="1"/>
</dbReference>
<name>A0A2T0VT55_9GAMM</name>